<evidence type="ECO:0000256" key="1">
    <source>
        <dbReference type="SAM" id="MobiDB-lite"/>
    </source>
</evidence>
<feature type="region of interest" description="Disordered" evidence="1">
    <location>
        <begin position="321"/>
        <end position="415"/>
    </location>
</feature>
<dbReference type="RefSeq" id="WP_240170740.1">
    <property type="nucleotide sequence ID" value="NZ_CP092365.1"/>
</dbReference>
<feature type="transmembrane region" description="Helical" evidence="2">
    <location>
        <begin position="12"/>
        <end position="37"/>
    </location>
</feature>
<name>A0ABY3U0R4_9MYCO</name>
<keyword evidence="2" id="KW-1133">Transmembrane helix</keyword>
<protein>
    <recommendedName>
        <fullName evidence="5">Integral membrane protein</fullName>
    </recommendedName>
</protein>
<gene>
    <name evidence="3" type="ORF">MIU77_16765</name>
</gene>
<proteinExistence type="predicted"/>
<dbReference type="EMBL" id="CP092365">
    <property type="protein sequence ID" value="ULN52468.1"/>
    <property type="molecule type" value="Genomic_DNA"/>
</dbReference>
<feature type="compositionally biased region" description="Low complexity" evidence="1">
    <location>
        <begin position="385"/>
        <end position="408"/>
    </location>
</feature>
<feature type="transmembrane region" description="Helical" evidence="2">
    <location>
        <begin position="230"/>
        <end position="250"/>
    </location>
</feature>
<evidence type="ECO:0000256" key="2">
    <source>
        <dbReference type="SAM" id="Phobius"/>
    </source>
</evidence>
<feature type="transmembrane region" description="Helical" evidence="2">
    <location>
        <begin position="177"/>
        <end position="199"/>
    </location>
</feature>
<feature type="transmembrane region" description="Helical" evidence="2">
    <location>
        <begin position="205"/>
        <end position="225"/>
    </location>
</feature>
<feature type="transmembrane region" description="Helical" evidence="2">
    <location>
        <begin position="290"/>
        <end position="311"/>
    </location>
</feature>
<evidence type="ECO:0000313" key="3">
    <source>
        <dbReference type="EMBL" id="ULN52468.1"/>
    </source>
</evidence>
<sequence>MMPSAQPSRSENIAVRITLVVAGVAALLAVMMIAFALPAVKSSPQDIPLGAVGTPQQAQQLQQAAHGFDIEMFIDDADARDAILHRDVYGAVLFNGRDVTTMTATAASPAIAAMIPALGRHLAAASGGQADNVELRSFPADDPKGVGLAVGALPLALGGWIGAMIIMMLIPTAAGRLIATCGVAVVSGLTLVAAVQFGLGTFDGNYWFTSLAATLGIAATCCAVLGLREFFGAPGLGVAAILLIFLGNPLSGLSSAPELLPQPWGKIGQVLPPGATGSLLRDVVFFHGHGAGPAVAALTGWLIGGLGLYLAGMRRNRRTEQQDVDEVHVGHRPITPPHDRVLDPAPGAEATAPMRRACPPPADPWARPVTTTPLPAQRPAPAGPPGTVTPAATPPDAGARGVRPARAPTTGVRQR</sequence>
<feature type="transmembrane region" description="Helical" evidence="2">
    <location>
        <begin position="146"/>
        <end position="170"/>
    </location>
</feature>
<reference evidence="3" key="1">
    <citation type="submission" date="2022-08" db="EMBL/GenBank/DDBJ databases">
        <title>Complete genome sequence of 14 non-tuberculosis mycobacteria type-strains.</title>
        <authorList>
            <person name="Igarashi Y."/>
            <person name="Osugi A."/>
            <person name="Mitarai S."/>
        </authorList>
    </citation>
    <scope>NUCLEOTIDE SEQUENCE</scope>
    <source>
        <strain evidence="3">DSM 45575</strain>
    </source>
</reference>
<organism evidence="3 4">
    <name type="scientific">Mycolicibacillus parakoreensis</name>
    <dbReference type="NCBI Taxonomy" id="1069221"/>
    <lineage>
        <taxon>Bacteria</taxon>
        <taxon>Bacillati</taxon>
        <taxon>Actinomycetota</taxon>
        <taxon>Actinomycetes</taxon>
        <taxon>Mycobacteriales</taxon>
        <taxon>Mycobacteriaceae</taxon>
        <taxon>Mycolicibacillus</taxon>
    </lineage>
</organism>
<keyword evidence="2" id="KW-0472">Membrane</keyword>
<accession>A0ABY3U0R4</accession>
<evidence type="ECO:0000313" key="4">
    <source>
        <dbReference type="Proteomes" id="UP001055200"/>
    </source>
</evidence>
<keyword evidence="4" id="KW-1185">Reference proteome</keyword>
<keyword evidence="2" id="KW-0812">Transmembrane</keyword>
<evidence type="ECO:0008006" key="5">
    <source>
        <dbReference type="Google" id="ProtNLM"/>
    </source>
</evidence>
<dbReference type="Proteomes" id="UP001055200">
    <property type="component" value="Chromosome"/>
</dbReference>